<name>A0AAJ7WNT6_PETMA</name>
<evidence type="ECO:0000313" key="2">
    <source>
        <dbReference type="RefSeq" id="XP_032803318.1"/>
    </source>
</evidence>
<dbReference type="KEGG" id="pmrn:116939248"/>
<dbReference type="AlphaFoldDB" id="A0AAJ7WNT6"/>
<dbReference type="RefSeq" id="XP_032803318.1">
    <property type="nucleotide sequence ID" value="XM_032947427.1"/>
</dbReference>
<dbReference type="Proteomes" id="UP001318040">
    <property type="component" value="Chromosome 5"/>
</dbReference>
<keyword evidence="1" id="KW-1185">Reference proteome</keyword>
<protein>
    <submittedName>
        <fullName evidence="2">Uncharacterized protein LOC116939248 isoform X1</fullName>
    </submittedName>
</protein>
<sequence length="502" mass="57564">MLLRLPSHAVCRMQSSIFRAFEGKELSRLRRCFPFLRKSQLRARLRLAWRAHKATLEALSTGSRKLNGSAIKNTSPVVAQAFLKLDERACGKESLATSTCTNTAMNTPFSFEEDENNVPVIDLATRVKRAMRNHDEVSSENEKIGTANFENGKFTRKFHNSRMKMDAGLHTMDMNADVSNLMKSQPGEMQKSKPVCIVNEGAGQMYSERHLKKQSILITRSPKVTRKHIEIKTQYYNQLFQEDSKICDETSNDDESNSMPFHNEIQTGKDKKQNISEQDEVCEATQGDSRLGQVARHCGDVTEDEDFKRETSQGRKNQWYQKDTILQATEMIPGGFFEKQMRCTERDHTQAPWDTCETLIGPNQDRCNYFLHGQCTETCSADDSNMDIDSQSSNFSTTDSDSHMEDVWEADKENQGLEEIKEIKGHMDDWVPWENETHEVEHDVQWQKLDEGKNEWRILIDLFSDYKSVHTATATSAYESEEEQTEENPGALDFLWDVAETT</sequence>
<organism evidence="1 2">
    <name type="scientific">Petromyzon marinus</name>
    <name type="common">Sea lamprey</name>
    <dbReference type="NCBI Taxonomy" id="7757"/>
    <lineage>
        <taxon>Eukaryota</taxon>
        <taxon>Metazoa</taxon>
        <taxon>Chordata</taxon>
        <taxon>Craniata</taxon>
        <taxon>Vertebrata</taxon>
        <taxon>Cyclostomata</taxon>
        <taxon>Hyperoartia</taxon>
        <taxon>Petromyzontiformes</taxon>
        <taxon>Petromyzontidae</taxon>
        <taxon>Petromyzon</taxon>
    </lineage>
</organism>
<gene>
    <name evidence="2" type="primary">LOC116939248</name>
</gene>
<reference evidence="2" key="1">
    <citation type="submission" date="2025-08" db="UniProtKB">
        <authorList>
            <consortium name="RefSeq"/>
        </authorList>
    </citation>
    <scope>IDENTIFICATION</scope>
    <source>
        <tissue evidence="2">Sperm</tissue>
    </source>
</reference>
<proteinExistence type="predicted"/>
<accession>A0AAJ7WNT6</accession>
<evidence type="ECO:0000313" key="1">
    <source>
        <dbReference type="Proteomes" id="UP001318040"/>
    </source>
</evidence>